<protein>
    <recommendedName>
        <fullName evidence="6">Secreted protein</fullName>
    </recommendedName>
</protein>
<dbReference type="EMBL" id="VSWC01000001">
    <property type="protein sequence ID" value="KAA1119762.1"/>
    <property type="molecule type" value="Genomic_DNA"/>
</dbReference>
<organism evidence="3 4">
    <name type="scientific">Puccinia graminis f. sp. tritici</name>
    <dbReference type="NCBI Taxonomy" id="56615"/>
    <lineage>
        <taxon>Eukaryota</taxon>
        <taxon>Fungi</taxon>
        <taxon>Dikarya</taxon>
        <taxon>Basidiomycota</taxon>
        <taxon>Pucciniomycotina</taxon>
        <taxon>Pucciniomycetes</taxon>
        <taxon>Pucciniales</taxon>
        <taxon>Pucciniaceae</taxon>
        <taxon>Puccinia</taxon>
    </lineage>
</organism>
<evidence type="ECO:0000313" key="5">
    <source>
        <dbReference type="Proteomes" id="UP000325313"/>
    </source>
</evidence>
<name>A0A5B0R2G3_PUCGR</name>
<evidence type="ECO:0000256" key="1">
    <source>
        <dbReference type="SAM" id="SignalP"/>
    </source>
</evidence>
<keyword evidence="4" id="KW-1185">Reference proteome</keyword>
<reference evidence="4 5" key="1">
    <citation type="submission" date="2019-05" db="EMBL/GenBank/DDBJ databases">
        <title>Emergence of the Ug99 lineage of the wheat stem rust pathogen through somatic hybridization.</title>
        <authorList>
            <person name="Li F."/>
            <person name="Upadhyaya N.M."/>
            <person name="Sperschneider J."/>
            <person name="Matny O."/>
            <person name="Nguyen-Phuc H."/>
            <person name="Mago R."/>
            <person name="Raley C."/>
            <person name="Miller M.E."/>
            <person name="Silverstein K.A.T."/>
            <person name="Henningsen E."/>
            <person name="Hirsch C.D."/>
            <person name="Visser B."/>
            <person name="Pretorius Z.A."/>
            <person name="Steffenson B.J."/>
            <person name="Schwessinger B."/>
            <person name="Dodds P.N."/>
            <person name="Figueroa M."/>
        </authorList>
    </citation>
    <scope>NUCLEOTIDE SEQUENCE [LARGE SCALE GENOMIC DNA]</scope>
    <source>
        <strain evidence="3">21-0</strain>
        <strain evidence="2 5">Ug99</strain>
    </source>
</reference>
<dbReference type="EMBL" id="VDEP01000304">
    <property type="protein sequence ID" value="KAA1109646.1"/>
    <property type="molecule type" value="Genomic_DNA"/>
</dbReference>
<proteinExistence type="predicted"/>
<sequence>MILTMLLRAITVLFFVETDNNCPLRVRHDRRVGKGCFSLGSSGPGLVAGGRADSSSLCMAPTGDVGL</sequence>
<evidence type="ECO:0000313" key="4">
    <source>
        <dbReference type="Proteomes" id="UP000324748"/>
    </source>
</evidence>
<comment type="caution">
    <text evidence="3">The sequence shown here is derived from an EMBL/GenBank/DDBJ whole genome shotgun (WGS) entry which is preliminary data.</text>
</comment>
<keyword evidence="1" id="KW-0732">Signal</keyword>
<feature type="signal peptide" evidence="1">
    <location>
        <begin position="1"/>
        <end position="18"/>
    </location>
</feature>
<dbReference type="Proteomes" id="UP000325313">
    <property type="component" value="Unassembled WGS sequence"/>
</dbReference>
<accession>A0A5B0R2G3</accession>
<evidence type="ECO:0000313" key="3">
    <source>
        <dbReference type="EMBL" id="KAA1119762.1"/>
    </source>
</evidence>
<dbReference type="Proteomes" id="UP000324748">
    <property type="component" value="Unassembled WGS sequence"/>
</dbReference>
<feature type="chain" id="PRO_5036366585" description="Secreted protein" evidence="1">
    <location>
        <begin position="19"/>
        <end position="67"/>
    </location>
</feature>
<gene>
    <name evidence="3" type="ORF">PGT21_033618</name>
    <name evidence="2" type="ORF">PGTUg99_029141</name>
</gene>
<dbReference type="AlphaFoldDB" id="A0A5B0R2G3"/>
<evidence type="ECO:0000313" key="2">
    <source>
        <dbReference type="EMBL" id="KAA1109646.1"/>
    </source>
</evidence>
<evidence type="ECO:0008006" key="6">
    <source>
        <dbReference type="Google" id="ProtNLM"/>
    </source>
</evidence>